<evidence type="ECO:0000256" key="8">
    <source>
        <dbReference type="ARBA" id="ARBA00023034"/>
    </source>
</evidence>
<comment type="subcellular location">
    <subcellularLocation>
        <location evidence="1">Golgi apparatus membrane</location>
        <topology evidence="1">Single-pass type II membrane protein</topology>
    </subcellularLocation>
</comment>
<dbReference type="GeneID" id="107118150"/>
<gene>
    <name evidence="14" type="primary">LOC107118150</name>
</gene>
<dbReference type="PIRSF" id="PIRSF005557">
    <property type="entry name" value="Sialyl_trans"/>
    <property type="match status" value="1"/>
</dbReference>
<protein>
    <submittedName>
        <fullName evidence="14">Alpha-N-acetylneuraminide alpha-2,8-sialyltransferase-like</fullName>
    </submittedName>
</protein>
<feature type="transmembrane region" description="Helical" evidence="12">
    <location>
        <begin position="12"/>
        <end position="29"/>
    </location>
</feature>
<evidence type="ECO:0000256" key="2">
    <source>
        <dbReference type="ARBA" id="ARBA00006003"/>
    </source>
</evidence>
<dbReference type="Proteomes" id="UP000694871">
    <property type="component" value="Unplaced"/>
</dbReference>
<evidence type="ECO:0000256" key="10">
    <source>
        <dbReference type="ARBA" id="ARBA00023157"/>
    </source>
</evidence>
<dbReference type="Pfam" id="PF00777">
    <property type="entry name" value="Glyco_transf_29"/>
    <property type="match status" value="1"/>
</dbReference>
<dbReference type="InterPro" id="IPR001675">
    <property type="entry name" value="Glyco_trans_29"/>
</dbReference>
<sequence>MYHHLRLAKRDFMLVVSVVFLVSLTLSLMQRTTRSVLLHMTAREEELVRAVEKLPLQKLDEEILAHLLLTQGCPWQASARAMAQYRTELGRCCNASFWLAITKENTPLGSDILLDGNKGKKLPVGAELMDLLPERSPIPGILYDQCAVVGNGGILQNSSCGQEIDQADLIIRFNLPPMNYSEDVGTKTSLVTINPSILQTKFNKLEAHRKPFADALRPYRSALVFIPAFSFVGHSELAYRALYTMEDFGTGQRAYFWNPHYLDTLGIYWKARGFYPHRLSSGFMLVNMALEFCKRITLYGFWPFSHDPAGRPIPHHYYDNTWPKPGVHAMSQEFSHYLHMYAQGVLQLRLGSCQ</sequence>
<evidence type="ECO:0000256" key="11">
    <source>
        <dbReference type="ARBA" id="ARBA00023180"/>
    </source>
</evidence>
<dbReference type="InterPro" id="IPR050943">
    <property type="entry name" value="Glycosyltr_29_Sialyltrsf"/>
</dbReference>
<keyword evidence="13" id="KW-1185">Reference proteome</keyword>
<keyword evidence="8" id="KW-0333">Golgi apparatus</keyword>
<dbReference type="Gene3D" id="3.90.1480.20">
    <property type="entry name" value="Glycosyl transferase family 29"/>
    <property type="match status" value="1"/>
</dbReference>
<keyword evidence="9 12" id="KW-0472">Membrane</keyword>
<evidence type="ECO:0000256" key="7">
    <source>
        <dbReference type="ARBA" id="ARBA00022989"/>
    </source>
</evidence>
<organism evidence="13 14">
    <name type="scientific">Gekko japonicus</name>
    <name type="common">Schlegel's Japanese gecko</name>
    <dbReference type="NCBI Taxonomy" id="146911"/>
    <lineage>
        <taxon>Eukaryota</taxon>
        <taxon>Metazoa</taxon>
        <taxon>Chordata</taxon>
        <taxon>Craniata</taxon>
        <taxon>Vertebrata</taxon>
        <taxon>Euteleostomi</taxon>
        <taxon>Lepidosauria</taxon>
        <taxon>Squamata</taxon>
        <taxon>Bifurcata</taxon>
        <taxon>Gekkota</taxon>
        <taxon>Gekkonidae</taxon>
        <taxon>Gekkoninae</taxon>
        <taxon>Gekko</taxon>
    </lineage>
</organism>
<keyword evidence="5 12" id="KW-0812">Transmembrane</keyword>
<accession>A0ABM1KQC4</accession>
<evidence type="ECO:0000256" key="1">
    <source>
        <dbReference type="ARBA" id="ARBA00004323"/>
    </source>
</evidence>
<keyword evidence="4" id="KW-0808">Transferase</keyword>
<evidence type="ECO:0000256" key="5">
    <source>
        <dbReference type="ARBA" id="ARBA00022692"/>
    </source>
</evidence>
<keyword evidence="6" id="KW-0735">Signal-anchor</keyword>
<keyword evidence="11" id="KW-0325">Glycoprotein</keyword>
<name>A0ABM1KQC4_GEKJA</name>
<keyword evidence="3" id="KW-0328">Glycosyltransferase</keyword>
<comment type="similarity">
    <text evidence="2">Belongs to the glycosyltransferase 29 family.</text>
</comment>
<dbReference type="InterPro" id="IPR038578">
    <property type="entry name" value="GT29-like_sf"/>
</dbReference>
<dbReference type="RefSeq" id="XP_015275911.1">
    <property type="nucleotide sequence ID" value="XM_015420425.1"/>
</dbReference>
<keyword evidence="7 12" id="KW-1133">Transmembrane helix</keyword>
<evidence type="ECO:0000313" key="13">
    <source>
        <dbReference type="Proteomes" id="UP000694871"/>
    </source>
</evidence>
<evidence type="ECO:0000256" key="4">
    <source>
        <dbReference type="ARBA" id="ARBA00022679"/>
    </source>
</evidence>
<keyword evidence="10" id="KW-1015">Disulfide bond</keyword>
<evidence type="ECO:0000256" key="12">
    <source>
        <dbReference type="SAM" id="Phobius"/>
    </source>
</evidence>
<dbReference type="PANTHER" id="PTHR11987:SF29">
    <property type="entry name" value="ALPHA-2,8-SIALYLTRANSFERASE 8F"/>
    <property type="match status" value="1"/>
</dbReference>
<evidence type="ECO:0000313" key="14">
    <source>
        <dbReference type="RefSeq" id="XP_015275911.1"/>
    </source>
</evidence>
<evidence type="ECO:0000256" key="9">
    <source>
        <dbReference type="ARBA" id="ARBA00023136"/>
    </source>
</evidence>
<dbReference type="PANTHER" id="PTHR11987">
    <property type="entry name" value="ALPHA-2,8-SIALYLTRANSFERASE"/>
    <property type="match status" value="1"/>
</dbReference>
<evidence type="ECO:0000256" key="3">
    <source>
        <dbReference type="ARBA" id="ARBA00022676"/>
    </source>
</evidence>
<dbReference type="InterPro" id="IPR012163">
    <property type="entry name" value="Sialyl_trans"/>
</dbReference>
<reference evidence="14" key="1">
    <citation type="submission" date="2025-08" db="UniProtKB">
        <authorList>
            <consortium name="RefSeq"/>
        </authorList>
    </citation>
    <scope>IDENTIFICATION</scope>
</reference>
<evidence type="ECO:0000256" key="6">
    <source>
        <dbReference type="ARBA" id="ARBA00022968"/>
    </source>
</evidence>
<proteinExistence type="inferred from homology"/>